<accession>A0A4Z1PKN2</accession>
<dbReference type="AlphaFoldDB" id="A0A4Z1PKN2"/>
<reference evidence="1 2" key="1">
    <citation type="submission" date="2019-04" db="EMBL/GenBank/DDBJ databases">
        <title>High contiguity whole genome sequence and gene annotation resource for two Venturia nashicola isolates.</title>
        <authorList>
            <person name="Prokchorchik M."/>
            <person name="Won K."/>
            <person name="Lee Y."/>
            <person name="Choi E.D."/>
            <person name="Segonzac C."/>
            <person name="Sohn K.H."/>
        </authorList>
    </citation>
    <scope>NUCLEOTIDE SEQUENCE [LARGE SCALE GENOMIC DNA]</scope>
    <source>
        <strain evidence="1 2">PRI2</strain>
    </source>
</reference>
<proteinExistence type="predicted"/>
<gene>
    <name evidence="1" type="ORF">E6O75_ATG11228</name>
</gene>
<comment type="caution">
    <text evidence="1">The sequence shown here is derived from an EMBL/GenBank/DDBJ whole genome shotgun (WGS) entry which is preliminary data.</text>
</comment>
<dbReference type="EMBL" id="SNSC02000008">
    <property type="protein sequence ID" value="TID22434.1"/>
    <property type="molecule type" value="Genomic_DNA"/>
</dbReference>
<keyword evidence="2" id="KW-1185">Reference proteome</keyword>
<organism evidence="1 2">
    <name type="scientific">Venturia nashicola</name>
    <dbReference type="NCBI Taxonomy" id="86259"/>
    <lineage>
        <taxon>Eukaryota</taxon>
        <taxon>Fungi</taxon>
        <taxon>Dikarya</taxon>
        <taxon>Ascomycota</taxon>
        <taxon>Pezizomycotina</taxon>
        <taxon>Dothideomycetes</taxon>
        <taxon>Pleosporomycetidae</taxon>
        <taxon>Venturiales</taxon>
        <taxon>Venturiaceae</taxon>
        <taxon>Venturia</taxon>
    </lineage>
</organism>
<evidence type="ECO:0000313" key="2">
    <source>
        <dbReference type="Proteomes" id="UP000298493"/>
    </source>
</evidence>
<sequence>MAINVPNREIKPSNYTPYGLAGVSDLVTNFALRRVLYIAVTQIMMMKATITGCFSIHRDRNGIAAAIPSAL</sequence>
<evidence type="ECO:0000313" key="1">
    <source>
        <dbReference type="EMBL" id="TID22434.1"/>
    </source>
</evidence>
<name>A0A4Z1PKN2_9PEZI</name>
<protein>
    <submittedName>
        <fullName evidence="1">Uncharacterized protein</fullName>
    </submittedName>
</protein>
<dbReference type="Proteomes" id="UP000298493">
    <property type="component" value="Unassembled WGS sequence"/>
</dbReference>